<proteinExistence type="predicted"/>
<evidence type="ECO:0000259" key="1">
    <source>
        <dbReference type="PROSITE" id="PS50943"/>
    </source>
</evidence>
<protein>
    <submittedName>
        <fullName evidence="2">Transcriptional regulator</fullName>
    </submittedName>
</protein>
<dbReference type="PROSITE" id="PS50943">
    <property type="entry name" value="HTH_CROC1"/>
    <property type="match status" value="1"/>
</dbReference>
<dbReference type="EMBL" id="AP018786">
    <property type="protein sequence ID" value="BBF23249.1"/>
    <property type="molecule type" value="Genomic_DNA"/>
</dbReference>
<dbReference type="CDD" id="cd00093">
    <property type="entry name" value="HTH_XRE"/>
    <property type="match status" value="1"/>
</dbReference>
<name>A0A2Z6IA17_9BURK</name>
<organism evidence="2 3">
    <name type="scientific">Sutterella megalosphaeroides</name>
    <dbReference type="NCBI Taxonomy" id="2494234"/>
    <lineage>
        <taxon>Bacteria</taxon>
        <taxon>Pseudomonadati</taxon>
        <taxon>Pseudomonadota</taxon>
        <taxon>Betaproteobacteria</taxon>
        <taxon>Burkholderiales</taxon>
        <taxon>Sutterellaceae</taxon>
        <taxon>Sutterella</taxon>
    </lineage>
</organism>
<dbReference type="Proteomes" id="UP000271003">
    <property type="component" value="Chromosome"/>
</dbReference>
<dbReference type="Gene3D" id="1.10.260.40">
    <property type="entry name" value="lambda repressor-like DNA-binding domains"/>
    <property type="match status" value="1"/>
</dbReference>
<accession>A0A2Z6IA17</accession>
<gene>
    <name evidence="2" type="ORF">SUTMEG_11400</name>
</gene>
<evidence type="ECO:0000313" key="3">
    <source>
        <dbReference type="Proteomes" id="UP000271003"/>
    </source>
</evidence>
<keyword evidence="3" id="KW-1185">Reference proteome</keyword>
<feature type="domain" description="HTH cro/C1-type" evidence="1">
    <location>
        <begin position="14"/>
        <end position="70"/>
    </location>
</feature>
<dbReference type="InterPro" id="IPR001387">
    <property type="entry name" value="Cro/C1-type_HTH"/>
</dbReference>
<sequence>MAVEESVRTLGYNIRVARLRRRLPQSLVAERAGISLQTLIKVEAGECGVAIGNIAAVLQALGLGDAIGTLAASSADEAGLLLEERRLPQRVRGKKKTVDAF</sequence>
<evidence type="ECO:0000313" key="2">
    <source>
        <dbReference type="EMBL" id="BBF23249.1"/>
    </source>
</evidence>
<dbReference type="GO" id="GO:0003677">
    <property type="term" value="F:DNA binding"/>
    <property type="evidence" value="ECO:0007669"/>
    <property type="project" value="InterPro"/>
</dbReference>
<dbReference type="SMART" id="SM00530">
    <property type="entry name" value="HTH_XRE"/>
    <property type="match status" value="1"/>
</dbReference>
<dbReference type="AlphaFoldDB" id="A0A2Z6IA17"/>
<dbReference type="SUPFAM" id="SSF47413">
    <property type="entry name" value="lambda repressor-like DNA-binding domains"/>
    <property type="match status" value="1"/>
</dbReference>
<reference evidence="2 3" key="1">
    <citation type="journal article" date="2018" name="Int. J. Syst. Evol. Microbiol.">
        <title>Mesosutterella multiformis gen. nov., sp. nov., a member of the family Sutterellaceae and Sutterella megalosphaeroides sp. nov., isolated from human faeces.</title>
        <authorList>
            <person name="Sakamoto M."/>
            <person name="Ikeyama N."/>
            <person name="Kunihiro T."/>
            <person name="Iino T."/>
            <person name="Yuki M."/>
            <person name="Ohkuma M."/>
        </authorList>
    </citation>
    <scope>NUCLEOTIDE SEQUENCE [LARGE SCALE GENOMIC DNA]</scope>
    <source>
        <strain evidence="2 3">6FBBBH3</strain>
    </source>
</reference>
<dbReference type="KEGG" id="sutt:SUTMEG_11400"/>
<dbReference type="InterPro" id="IPR010982">
    <property type="entry name" value="Lambda_DNA-bd_dom_sf"/>
</dbReference>